<dbReference type="Pfam" id="PF00717">
    <property type="entry name" value="Peptidase_S24"/>
    <property type="match status" value="1"/>
</dbReference>
<organism evidence="5 6">
    <name type="scientific">Solirubrum puertoriconensis</name>
    <dbReference type="NCBI Taxonomy" id="1751427"/>
    <lineage>
        <taxon>Bacteria</taxon>
        <taxon>Pseudomonadati</taxon>
        <taxon>Bacteroidota</taxon>
        <taxon>Cytophagia</taxon>
        <taxon>Cytophagales</taxon>
    </lineage>
</organism>
<dbReference type="GO" id="GO:0016020">
    <property type="term" value="C:membrane"/>
    <property type="evidence" value="ECO:0007669"/>
    <property type="project" value="InterPro"/>
</dbReference>
<keyword evidence="3" id="KW-0175">Coiled coil</keyword>
<gene>
    <name evidence="5" type="ORF">ASU33_06185</name>
</gene>
<sequence length="227" mass="25742">MLKPDVIVRDGDQAFIAEAKNYAKPEVAHTDTHVVTLDSAHADNTAAPVYNVKAAANYLAGYDSQEQVEQLDVISFPRFMVKGGEHAVFPVIGDSMEPTFLAKDYVLCRKIPQSDWQYVNDLTVCVVVSKPHGLQLKRVKVRPDEHLVRCKSDNRRHHSFNLDFAEVVELWRFEWRLTANAENITEDIFLKVDRLEDNLEDLRQTFQSLVAASNVPLVRAGRNNPAQ</sequence>
<dbReference type="PROSITE" id="PS00501">
    <property type="entry name" value="SPASE_I_1"/>
    <property type="match status" value="1"/>
</dbReference>
<evidence type="ECO:0000256" key="3">
    <source>
        <dbReference type="SAM" id="Coils"/>
    </source>
</evidence>
<dbReference type="InterPro" id="IPR036286">
    <property type="entry name" value="LexA/Signal_pep-like_sf"/>
</dbReference>
<dbReference type="AlphaFoldDB" id="A0A9X0HJ70"/>
<dbReference type="GO" id="GO:0006508">
    <property type="term" value="P:proteolysis"/>
    <property type="evidence" value="ECO:0007669"/>
    <property type="project" value="UniProtKB-KW"/>
</dbReference>
<evidence type="ECO:0000259" key="4">
    <source>
        <dbReference type="Pfam" id="PF00717"/>
    </source>
</evidence>
<keyword evidence="1" id="KW-0645">Protease</keyword>
<accession>A0A9X0HJ70</accession>
<evidence type="ECO:0000313" key="6">
    <source>
        <dbReference type="Proteomes" id="UP000054223"/>
    </source>
</evidence>
<evidence type="ECO:0000256" key="2">
    <source>
        <dbReference type="ARBA" id="ARBA00022801"/>
    </source>
</evidence>
<dbReference type="OrthoDB" id="3831186at2"/>
<dbReference type="RefSeq" id="WP_059072604.1">
    <property type="nucleotide sequence ID" value="NZ_LNAL01000008.1"/>
</dbReference>
<dbReference type="SUPFAM" id="SSF51306">
    <property type="entry name" value="LexA/Signal peptidase"/>
    <property type="match status" value="1"/>
</dbReference>
<dbReference type="InterPro" id="IPR019756">
    <property type="entry name" value="Pept_S26A_signal_pept_1_Ser-AS"/>
</dbReference>
<dbReference type="Proteomes" id="UP000054223">
    <property type="component" value="Unassembled WGS sequence"/>
</dbReference>
<comment type="caution">
    <text evidence="5">The sequence shown here is derived from an EMBL/GenBank/DDBJ whole genome shotgun (WGS) entry which is preliminary data.</text>
</comment>
<name>A0A9X0HJ70_SOLP1</name>
<dbReference type="InterPro" id="IPR015927">
    <property type="entry name" value="Peptidase_S24_S26A/B/C"/>
</dbReference>
<proteinExistence type="predicted"/>
<feature type="coiled-coil region" evidence="3">
    <location>
        <begin position="185"/>
        <end position="212"/>
    </location>
</feature>
<dbReference type="CDD" id="cd06462">
    <property type="entry name" value="Peptidase_S24_S26"/>
    <property type="match status" value="1"/>
</dbReference>
<dbReference type="GO" id="GO:0004252">
    <property type="term" value="F:serine-type endopeptidase activity"/>
    <property type="evidence" value="ECO:0007669"/>
    <property type="project" value="InterPro"/>
</dbReference>
<protein>
    <recommendedName>
        <fullName evidence="4">Peptidase S24/S26A/S26B/S26C domain-containing protein</fullName>
    </recommendedName>
</protein>
<reference evidence="5 6" key="1">
    <citation type="submission" date="2015-11" db="EMBL/GenBank/DDBJ databases">
        <title>Solirubrum puertoriconensis gen. nov. an environmental bacteria isolated in Puerto Rico.</title>
        <authorList>
            <person name="Cuebas-Irizarry M.F."/>
            <person name="Montalvo-Rodriguez R."/>
        </authorList>
    </citation>
    <scope>NUCLEOTIDE SEQUENCE [LARGE SCALE GENOMIC DNA]</scope>
    <source>
        <strain evidence="5 6">MC1A</strain>
    </source>
</reference>
<feature type="domain" description="Peptidase S24/S26A/S26B/S26C" evidence="4">
    <location>
        <begin position="60"/>
        <end position="164"/>
    </location>
</feature>
<keyword evidence="2" id="KW-0378">Hydrolase</keyword>
<dbReference type="Gene3D" id="2.10.109.10">
    <property type="entry name" value="Umud Fragment, subunit A"/>
    <property type="match status" value="1"/>
</dbReference>
<keyword evidence="6" id="KW-1185">Reference proteome</keyword>
<dbReference type="EMBL" id="LNAL01000008">
    <property type="protein sequence ID" value="KUG06910.1"/>
    <property type="molecule type" value="Genomic_DNA"/>
</dbReference>
<evidence type="ECO:0000256" key="1">
    <source>
        <dbReference type="ARBA" id="ARBA00022670"/>
    </source>
</evidence>
<evidence type="ECO:0000313" key="5">
    <source>
        <dbReference type="EMBL" id="KUG06910.1"/>
    </source>
</evidence>